<organism evidence="1">
    <name type="scientific">marine metagenome</name>
    <dbReference type="NCBI Taxonomy" id="408172"/>
    <lineage>
        <taxon>unclassified sequences</taxon>
        <taxon>metagenomes</taxon>
        <taxon>ecological metagenomes</taxon>
    </lineage>
</organism>
<proteinExistence type="predicted"/>
<gene>
    <name evidence="1" type="ORF">METZ01_LOCUS116773</name>
</gene>
<sequence length="250" mass="28880">MHEIGSRDQLLNHVRDFVALKVSERPELLAAFLVGSVARADPLWANITDFDVIFVDPDPPLDFEPCLLWNEFLLIDVQYFRPEDYENRSILKRDAMRGQSLYDAVPLHDSKNFFALLQAYVRGQFDTAENVIARSVDAFRRAQLHYDEISELRNIPVPIPVDPNDIKHLHDVIDWAATAVLMLAYKPRYGRRQFLCFGEVLSQMGQSNILELAEQSMGFSAISDDDIDDMRKQWLEIFRAAGKFHKGHWD</sequence>
<dbReference type="EMBL" id="UINC01015121">
    <property type="protein sequence ID" value="SVA63919.1"/>
    <property type="molecule type" value="Genomic_DNA"/>
</dbReference>
<dbReference type="AlphaFoldDB" id="A0A381XGS0"/>
<feature type="non-terminal residue" evidence="1">
    <location>
        <position position="250"/>
    </location>
</feature>
<name>A0A381XGS0_9ZZZZ</name>
<feature type="non-terminal residue" evidence="1">
    <location>
        <position position="1"/>
    </location>
</feature>
<evidence type="ECO:0008006" key="2">
    <source>
        <dbReference type="Google" id="ProtNLM"/>
    </source>
</evidence>
<evidence type="ECO:0000313" key="1">
    <source>
        <dbReference type="EMBL" id="SVA63919.1"/>
    </source>
</evidence>
<accession>A0A381XGS0</accession>
<reference evidence="1" key="1">
    <citation type="submission" date="2018-05" db="EMBL/GenBank/DDBJ databases">
        <authorList>
            <person name="Lanie J.A."/>
            <person name="Ng W.-L."/>
            <person name="Kazmierczak K.M."/>
            <person name="Andrzejewski T.M."/>
            <person name="Davidsen T.M."/>
            <person name="Wayne K.J."/>
            <person name="Tettelin H."/>
            <person name="Glass J.I."/>
            <person name="Rusch D."/>
            <person name="Podicherti R."/>
            <person name="Tsui H.-C.T."/>
            <person name="Winkler M.E."/>
        </authorList>
    </citation>
    <scope>NUCLEOTIDE SEQUENCE</scope>
</reference>
<protein>
    <recommendedName>
        <fullName evidence="2">Polymerase nucleotidyl transferase domain-containing protein</fullName>
    </recommendedName>
</protein>